<reference evidence="9 10" key="1">
    <citation type="submission" date="2021-01" db="EMBL/GenBank/DDBJ databases">
        <title>Whole genome shotgun sequence of Actinoplanes humidus NBRC 14915.</title>
        <authorList>
            <person name="Komaki H."/>
            <person name="Tamura T."/>
        </authorList>
    </citation>
    <scope>NUCLEOTIDE SEQUENCE [LARGE SCALE GENOMIC DNA]</scope>
    <source>
        <strain evidence="9 10">NBRC 14915</strain>
    </source>
</reference>
<dbReference type="SMART" id="SM00382">
    <property type="entry name" value="AAA"/>
    <property type="match status" value="2"/>
</dbReference>
<dbReference type="InterPro" id="IPR027417">
    <property type="entry name" value="P-loop_NTPase"/>
</dbReference>
<keyword evidence="7" id="KW-0648">Protein biosynthesis</keyword>
<dbReference type="SUPFAM" id="SSF52540">
    <property type="entry name" value="P-loop containing nucleoside triphosphate hydrolases"/>
    <property type="match status" value="2"/>
</dbReference>
<sequence length="558" mass="61897">MAQFIYTLEKARKAHGDKVVLDNVTLNFLPGVKIGVVGPNGAGKSSLLKIMAGIDTVSNGDARLMPGNTVGMLAQEPPLNDSKTVLGNIEEAVTEVKAKLARFNAIAEEMATDYTDELMEEMGKLQEELDNANAWDLDSQLELAMDALRCPPPDADVTQLSGGERRRVALCKLLLEAPDLLLLDEPTNHLDAESVSWLEQHLAKYAGTVIAITHDRYFLDNVATWILELDRGRAYPYEGNYSTYLDKKAQRLAVEGRKDAKLKKRLADELEWVRSNAKARQTKSKSRLDRYDEMANEAEKTRKLDFEEIQIPPGPRLGNTVIESKDLVKGFDGRTLIDHLSFSLPRNGIVGIIGPNGVGKTTLFKTIVGLESPDEGAVRVGETVKLSYVDQSRSGLDGTKTVWEVVSDGLDHMMVGKVEMPSRAYVAAFGFKGPDQQKPVKVLSGGERNRLNLAMTLKIGGNVLLLDEPTNDLDVETLGSLENALLEFPGCAVVISHDRMFLDRVTTHMLAWEGTDENPDKWFWFEGNFDAYEKNKIDRLGADAARPHRVTYRKLTRD</sequence>
<proteinExistence type="inferred from homology"/>
<comment type="catalytic activity">
    <reaction evidence="7">
        <text>ATP + H2O = ADP + phosphate + H(+)</text>
        <dbReference type="Rhea" id="RHEA:13065"/>
        <dbReference type="ChEBI" id="CHEBI:15377"/>
        <dbReference type="ChEBI" id="CHEBI:15378"/>
        <dbReference type="ChEBI" id="CHEBI:30616"/>
        <dbReference type="ChEBI" id="CHEBI:43474"/>
        <dbReference type="ChEBI" id="CHEBI:456216"/>
    </reaction>
</comment>
<keyword evidence="10" id="KW-1185">Reference proteome</keyword>
<keyword evidence="7" id="KW-0378">Hydrolase</keyword>
<feature type="domain" description="ABC transporter" evidence="8">
    <location>
        <begin position="6"/>
        <end position="256"/>
    </location>
</feature>
<dbReference type="PANTHER" id="PTHR43858:SF1">
    <property type="entry name" value="ABC TRANSPORTER-RELATED PROTEIN"/>
    <property type="match status" value="1"/>
</dbReference>
<dbReference type="PROSITE" id="PS00211">
    <property type="entry name" value="ABC_TRANSPORTER_1"/>
    <property type="match status" value="2"/>
</dbReference>
<comment type="caution">
    <text evidence="7">Lacks conserved residue(s) required for the propagation of feature annotation.</text>
</comment>
<keyword evidence="6 7" id="KW-0810">Translation regulation</keyword>
<accession>A0ABQ4A3J4</accession>
<keyword evidence="7" id="KW-0694">RNA-binding</keyword>
<evidence type="ECO:0000313" key="9">
    <source>
        <dbReference type="EMBL" id="GIE25406.1"/>
    </source>
</evidence>
<comment type="caution">
    <text evidence="9">The sequence shown here is derived from an EMBL/GenBank/DDBJ whole genome shotgun (WGS) entry which is preliminary data.</text>
</comment>
<evidence type="ECO:0000259" key="8">
    <source>
        <dbReference type="PROSITE" id="PS50893"/>
    </source>
</evidence>
<feature type="binding site" evidence="7">
    <location>
        <begin position="38"/>
        <end position="45"/>
    </location>
    <ligand>
        <name>ATP</name>
        <dbReference type="ChEBI" id="CHEBI:30616"/>
        <label>1</label>
    </ligand>
</feature>
<feature type="binding site" evidence="7">
    <location>
        <begin position="354"/>
        <end position="361"/>
    </location>
    <ligand>
        <name>ATP</name>
        <dbReference type="ChEBI" id="CHEBI:30616"/>
        <label>2</label>
    </ligand>
</feature>
<dbReference type="Proteomes" id="UP000603200">
    <property type="component" value="Unassembled WGS sequence"/>
</dbReference>
<evidence type="ECO:0000313" key="10">
    <source>
        <dbReference type="Proteomes" id="UP000603200"/>
    </source>
</evidence>
<dbReference type="EC" id="3.6.1.-" evidence="7"/>
<protein>
    <recommendedName>
        <fullName evidence="7">Energy-dependent translational throttle protein EttA</fullName>
        <ecNumber evidence="7">3.6.1.-</ecNumber>
    </recommendedName>
    <alternativeName>
        <fullName evidence="7">Translational regulatory factor EttA</fullName>
    </alternativeName>
</protein>
<evidence type="ECO:0000256" key="2">
    <source>
        <dbReference type="ARBA" id="ARBA00022555"/>
    </source>
</evidence>
<keyword evidence="3 7" id="KW-0699">rRNA-binding</keyword>
<dbReference type="NCBIfam" id="NF008775">
    <property type="entry name" value="PRK11819.1"/>
    <property type="match status" value="1"/>
</dbReference>
<dbReference type="Pfam" id="PF12848">
    <property type="entry name" value="ABC_tran_Xtn"/>
    <property type="match status" value="1"/>
</dbReference>
<keyword evidence="4 7" id="KW-0547">Nucleotide-binding</keyword>
<comment type="function">
    <text evidence="7">A translation factor that gates the progression of the 70S ribosomal initiation complex (IC, containing tRNA(fMet) in the P-site) into the translation elongation cycle by using a mechanism sensitive to the ATP/ADP ratio. Binds to the 70S ribosome E-site where it modulates the state of the translating ribosome during subunit translocation. ATP hydrolysis probably frees it from the ribosome, which can enter the elongation phase.</text>
</comment>
<dbReference type="InterPro" id="IPR003439">
    <property type="entry name" value="ABC_transporter-like_ATP-bd"/>
</dbReference>
<keyword evidence="2 7" id="KW-0820">tRNA-binding</keyword>
<dbReference type="RefSeq" id="WP_203842357.1">
    <property type="nucleotide sequence ID" value="NZ_BAAATV010000016.1"/>
</dbReference>
<evidence type="ECO:0000256" key="3">
    <source>
        <dbReference type="ARBA" id="ARBA00022730"/>
    </source>
</evidence>
<keyword evidence="7" id="KW-0963">Cytoplasm</keyword>
<name>A0ABQ4A3J4_9ACTN</name>
<dbReference type="EMBL" id="BOMN01000120">
    <property type="protein sequence ID" value="GIE25406.1"/>
    <property type="molecule type" value="Genomic_DNA"/>
</dbReference>
<evidence type="ECO:0000256" key="1">
    <source>
        <dbReference type="ARBA" id="ARBA00005868"/>
    </source>
</evidence>
<dbReference type="Pfam" id="PF00005">
    <property type="entry name" value="ABC_tran"/>
    <property type="match status" value="2"/>
</dbReference>
<feature type="domain" description="ABC transporter" evidence="8">
    <location>
        <begin position="322"/>
        <end position="539"/>
    </location>
</feature>
<comment type="similarity">
    <text evidence="1 7">Belongs to the ABC transporter superfamily. ABCF family. Translational throttle EttA subfamily.</text>
</comment>
<comment type="domain">
    <text evidence="7">The P-site tRNA interaction motif (PtIM domain) probably interacts with the P-site tRNA(fMet) as well as the 23S rRNA.</text>
</comment>
<evidence type="ECO:0000256" key="5">
    <source>
        <dbReference type="ARBA" id="ARBA00022840"/>
    </source>
</evidence>
<dbReference type="InterPro" id="IPR032781">
    <property type="entry name" value="ABC_tran_Xtn"/>
</dbReference>
<evidence type="ECO:0000256" key="4">
    <source>
        <dbReference type="ARBA" id="ARBA00022741"/>
    </source>
</evidence>
<evidence type="ECO:0000256" key="7">
    <source>
        <dbReference type="HAMAP-Rule" id="MF_00847"/>
    </source>
</evidence>
<dbReference type="Gene3D" id="3.40.50.300">
    <property type="entry name" value="P-loop containing nucleotide triphosphate hydrolases"/>
    <property type="match status" value="2"/>
</dbReference>
<dbReference type="HAMAP" id="MF_00847">
    <property type="entry name" value="EttA"/>
    <property type="match status" value="1"/>
</dbReference>
<organism evidence="9 10">
    <name type="scientific">Winogradskya humida</name>
    <dbReference type="NCBI Taxonomy" id="113566"/>
    <lineage>
        <taxon>Bacteria</taxon>
        <taxon>Bacillati</taxon>
        <taxon>Actinomycetota</taxon>
        <taxon>Actinomycetes</taxon>
        <taxon>Micromonosporales</taxon>
        <taxon>Micromonosporaceae</taxon>
        <taxon>Winogradskya</taxon>
    </lineage>
</organism>
<dbReference type="InterPro" id="IPR022374">
    <property type="entry name" value="EttA"/>
</dbReference>
<comment type="subcellular location">
    <subcellularLocation>
        <location evidence="7">Cytoplasm</location>
    </subcellularLocation>
    <text evidence="7">Associates with ribosomes and polysomes.</text>
</comment>
<comment type="domain">
    <text evidence="7">The arm domain is inserted in the first ABC transporter domain. Probably contacts ribosomal protein L1.</text>
</comment>
<dbReference type="InterPro" id="IPR003593">
    <property type="entry name" value="AAA+_ATPase"/>
</dbReference>
<keyword evidence="5 7" id="KW-0067">ATP-binding</keyword>
<gene>
    <name evidence="7" type="primary">ettA</name>
    <name evidence="9" type="ORF">Ahu01nite_085080</name>
</gene>
<dbReference type="PROSITE" id="PS50893">
    <property type="entry name" value="ABC_TRANSPORTER_2"/>
    <property type="match status" value="2"/>
</dbReference>
<dbReference type="CDD" id="cd03221">
    <property type="entry name" value="ABCF_EF-3"/>
    <property type="match status" value="2"/>
</dbReference>
<evidence type="ECO:0000256" key="6">
    <source>
        <dbReference type="ARBA" id="ARBA00022845"/>
    </source>
</evidence>
<comment type="subunit">
    <text evidence="7">Monomer. Probably contacts ribosomal proteins L1, L5, L33 and S7, the 16S and 23S rRNA and the P-site containing tRNA(fMet).</text>
</comment>
<dbReference type="NCBIfam" id="TIGR03719">
    <property type="entry name" value="ABC_ABC_ChvD"/>
    <property type="match status" value="1"/>
</dbReference>
<dbReference type="InterPro" id="IPR017871">
    <property type="entry name" value="ABC_transporter-like_CS"/>
</dbReference>
<keyword evidence="7" id="KW-0677">Repeat</keyword>
<dbReference type="PANTHER" id="PTHR43858">
    <property type="entry name" value="ENERGY-DEPENDENT TRANSLATIONAL THROTTLE PROTEIN ETTA"/>
    <property type="match status" value="1"/>
</dbReference>